<accession>A0A2X3B8M3</accession>
<name>A0A2X3B8M3_9HELI</name>
<evidence type="ECO:0000313" key="4">
    <source>
        <dbReference type="Proteomes" id="UP000250166"/>
    </source>
</evidence>
<dbReference type="EC" id="4.2.1.-" evidence="3"/>
<reference evidence="3 4" key="1">
    <citation type="submission" date="2018-06" db="EMBL/GenBank/DDBJ databases">
        <authorList>
            <consortium name="Pathogen Informatics"/>
            <person name="Doyle S."/>
        </authorList>
    </citation>
    <scope>NUCLEOTIDE SEQUENCE [LARGE SCALE GENOMIC DNA]</scope>
    <source>
        <strain evidence="3 4">NCTC13102</strain>
    </source>
</reference>
<dbReference type="Gene3D" id="3.40.50.720">
    <property type="entry name" value="NAD(P)-binding Rossmann-like Domain"/>
    <property type="match status" value="1"/>
</dbReference>
<dbReference type="RefSeq" id="WP_112058377.1">
    <property type="nucleotide sequence ID" value="NZ_UAWL01000006.1"/>
</dbReference>
<protein>
    <submittedName>
        <fullName evidence="3">NAD-dependent epimerase/dehydratase</fullName>
        <ecNumber evidence="3">4.2.1.-</ecNumber>
    </submittedName>
</protein>
<dbReference type="InterPro" id="IPR036291">
    <property type="entry name" value="NAD(P)-bd_dom_sf"/>
</dbReference>
<feature type="domain" description="NAD-dependent epimerase/dehydratase" evidence="2">
    <location>
        <begin position="13"/>
        <end position="231"/>
    </location>
</feature>
<proteinExistence type="inferred from homology"/>
<dbReference type="SUPFAM" id="SSF51735">
    <property type="entry name" value="NAD(P)-binding Rossmann-fold domains"/>
    <property type="match status" value="1"/>
</dbReference>
<organism evidence="3 4">
    <name type="scientific">Helicobacter fennelliae</name>
    <dbReference type="NCBI Taxonomy" id="215"/>
    <lineage>
        <taxon>Bacteria</taxon>
        <taxon>Pseudomonadati</taxon>
        <taxon>Campylobacterota</taxon>
        <taxon>Epsilonproteobacteria</taxon>
        <taxon>Campylobacterales</taxon>
        <taxon>Helicobacteraceae</taxon>
        <taxon>Helicobacter</taxon>
    </lineage>
</organism>
<keyword evidence="3" id="KW-0456">Lyase</keyword>
<dbReference type="PANTHER" id="PTHR43000">
    <property type="entry name" value="DTDP-D-GLUCOSE 4,6-DEHYDRATASE-RELATED"/>
    <property type="match status" value="1"/>
</dbReference>
<evidence type="ECO:0000259" key="2">
    <source>
        <dbReference type="Pfam" id="PF01370"/>
    </source>
</evidence>
<evidence type="ECO:0000313" key="3">
    <source>
        <dbReference type="EMBL" id="SQB98097.1"/>
    </source>
</evidence>
<gene>
    <name evidence="3" type="ORF">NCTC13102_00547</name>
</gene>
<dbReference type="EMBL" id="UAWL01000006">
    <property type="protein sequence ID" value="SQB98097.1"/>
    <property type="molecule type" value="Genomic_DNA"/>
</dbReference>
<dbReference type="Pfam" id="PF01370">
    <property type="entry name" value="Epimerase"/>
    <property type="match status" value="1"/>
</dbReference>
<evidence type="ECO:0000256" key="1">
    <source>
        <dbReference type="ARBA" id="ARBA00007637"/>
    </source>
</evidence>
<dbReference type="GO" id="GO:0016829">
    <property type="term" value="F:lyase activity"/>
    <property type="evidence" value="ECO:0007669"/>
    <property type="project" value="UniProtKB-KW"/>
</dbReference>
<dbReference type="Proteomes" id="UP000250166">
    <property type="component" value="Unassembled WGS sequence"/>
</dbReference>
<comment type="similarity">
    <text evidence="1">Belongs to the NAD(P)-dependent epimerase/dehydratase family.</text>
</comment>
<dbReference type="InterPro" id="IPR001509">
    <property type="entry name" value="Epimerase_deHydtase"/>
</dbReference>
<sequence>MRASALHSQKLKILLTGASGFIGQHTLSALLSTPHYITALSRDPSKITPHKNLEIIKADIYDPYFCLNAKYDILIHLAWEGLPNYQQMFHLERNLMANYTFIKNAIHSGIKNITISGTCFEYGIQNGCLSESSPTAPNTTYAMAKDFLHKMLQELCKHEPFNLQWLRLWYVYGKGQSKSSILSQLQASLDNKEQSFKMSRGEQLRDYLDVKQMAHFIANIATHLEFSGVCNICSNKPIAIRTLVENYLKTTNQHIKLDFGTYPYSNYEPLAFWGDNTKLLEILSGGGGSKPK</sequence>
<dbReference type="AlphaFoldDB" id="A0A2X3B8M3"/>